<dbReference type="KEGG" id="aser:Asera_56140"/>
<evidence type="ECO:0000313" key="2">
    <source>
        <dbReference type="Proteomes" id="UP000680750"/>
    </source>
</evidence>
<protein>
    <submittedName>
        <fullName evidence="1">Uncharacterized protein</fullName>
    </submittedName>
</protein>
<reference evidence="1" key="1">
    <citation type="submission" date="2020-08" db="EMBL/GenBank/DDBJ databases">
        <title>Whole genome shotgun sequence of Actinocatenispora sera NBRC 101916.</title>
        <authorList>
            <person name="Komaki H."/>
            <person name="Tamura T."/>
        </authorList>
    </citation>
    <scope>NUCLEOTIDE SEQUENCE</scope>
    <source>
        <strain evidence="1">NBRC 101916</strain>
    </source>
</reference>
<evidence type="ECO:0000313" key="1">
    <source>
        <dbReference type="EMBL" id="BCJ31506.1"/>
    </source>
</evidence>
<sequence>MTARAARVARAGRCADCERGWRHCHGTLVRHPDGSQECLADAACTGGAAEHLLVVDCVEVACRCAWAPAP</sequence>
<dbReference type="Proteomes" id="UP000680750">
    <property type="component" value="Chromosome"/>
</dbReference>
<gene>
    <name evidence="1" type="ORF">Asera_56140</name>
</gene>
<name>A0A810LB63_9ACTN</name>
<accession>A0A810LB63</accession>
<proteinExistence type="predicted"/>
<dbReference type="AlphaFoldDB" id="A0A810LB63"/>
<organism evidence="1 2">
    <name type="scientific">Actinocatenispora sera</name>
    <dbReference type="NCBI Taxonomy" id="390989"/>
    <lineage>
        <taxon>Bacteria</taxon>
        <taxon>Bacillati</taxon>
        <taxon>Actinomycetota</taxon>
        <taxon>Actinomycetes</taxon>
        <taxon>Micromonosporales</taxon>
        <taxon>Micromonosporaceae</taxon>
        <taxon>Actinocatenispora</taxon>
    </lineage>
</organism>
<dbReference type="RefSeq" id="WP_051801482.1">
    <property type="nucleotide sequence ID" value="NZ_AP023354.1"/>
</dbReference>
<dbReference type="EMBL" id="AP023354">
    <property type="protein sequence ID" value="BCJ31506.1"/>
    <property type="molecule type" value="Genomic_DNA"/>
</dbReference>
<keyword evidence="2" id="KW-1185">Reference proteome</keyword>